<dbReference type="GO" id="GO:0005524">
    <property type="term" value="F:ATP binding"/>
    <property type="evidence" value="ECO:0007669"/>
    <property type="project" value="UniProtKB-KW"/>
</dbReference>
<sequence>MEKTLIRQNPQWNGKTFENLCQRNIMDNLLKKKNMRHVQILTGVRRCGKSTVFKLLINDLMQSDVDGKSILVLNLDDPQFIPFWDDSSKLFGVIENAERLTGVKVKYLFLDEVQHLSNWEVFVKSTYDSEVFTKIYITGSNSQLLQNRFSALLSGRYFENEVRPFSVTEIFRSQGISTLLDCYSQIPKVLRIMDNILAFGCFPEIVLGTVDDDIKQELLKSYFESIVQKDCIVYNNIRDTPLFYRLVSYLMQNMGSRFSIPAIGKALNSNDNTVSTYINYLCDSYICVDMRNFSYSLKETTRSQHKCYFIDNGLVAANVFRYSPQSGSALENLTYNELKNKGFENISFDNSKTECDFIAYKNGEAYGFQVCYELNDMNLKRELAGFNVEKLTLKKKTLLTYNQKATYDNIEALPLWEWALSE</sequence>
<evidence type="ECO:0000313" key="3">
    <source>
        <dbReference type="EMBL" id="RGX71324.1"/>
    </source>
</evidence>
<keyword evidence="3" id="KW-0547">Nucleotide-binding</keyword>
<dbReference type="Pfam" id="PF13635">
    <property type="entry name" value="DUF4143"/>
    <property type="match status" value="1"/>
</dbReference>
<dbReference type="Proteomes" id="UP000286075">
    <property type="component" value="Unassembled WGS sequence"/>
</dbReference>
<dbReference type="EMBL" id="QSCF01000091">
    <property type="protein sequence ID" value="RGX71324.1"/>
    <property type="molecule type" value="Genomic_DNA"/>
</dbReference>
<dbReference type="RefSeq" id="WP_117988851.1">
    <property type="nucleotide sequence ID" value="NZ_CABMFG010000091.1"/>
</dbReference>
<dbReference type="InterPro" id="IPR025420">
    <property type="entry name" value="DUF4143"/>
</dbReference>
<accession>A0A413GK00</accession>
<feature type="domain" description="DUF4143" evidence="2">
    <location>
        <begin position="228"/>
        <end position="372"/>
    </location>
</feature>
<dbReference type="OrthoDB" id="9801840at2"/>
<dbReference type="Pfam" id="PF13173">
    <property type="entry name" value="AAA_14"/>
    <property type="match status" value="1"/>
</dbReference>
<reference evidence="3 4" key="1">
    <citation type="submission" date="2018-08" db="EMBL/GenBank/DDBJ databases">
        <title>A genome reference for cultivated species of the human gut microbiota.</title>
        <authorList>
            <person name="Zou Y."/>
            <person name="Xue W."/>
            <person name="Luo G."/>
        </authorList>
    </citation>
    <scope>NUCLEOTIDE SEQUENCE [LARGE SCALE GENOMIC DNA]</scope>
    <source>
        <strain evidence="3 4">OF03-9BH</strain>
    </source>
</reference>
<protein>
    <submittedName>
        <fullName evidence="3">ATP-binding protein</fullName>
    </submittedName>
</protein>
<dbReference type="PANTHER" id="PTHR33295:SF8">
    <property type="entry name" value="AAA+ ATPASE DOMAIN-CONTAINING PROTEIN"/>
    <property type="match status" value="1"/>
</dbReference>
<proteinExistence type="predicted"/>
<dbReference type="InterPro" id="IPR041682">
    <property type="entry name" value="AAA_14"/>
</dbReference>
<dbReference type="Gene3D" id="3.40.50.300">
    <property type="entry name" value="P-loop containing nucleotide triphosphate hydrolases"/>
    <property type="match status" value="1"/>
</dbReference>
<name>A0A413GK00_9BACE</name>
<feature type="domain" description="AAA" evidence="1">
    <location>
        <begin position="37"/>
        <end position="170"/>
    </location>
</feature>
<dbReference type="SUPFAM" id="SSF52540">
    <property type="entry name" value="P-loop containing nucleoside triphosphate hydrolases"/>
    <property type="match status" value="1"/>
</dbReference>
<gene>
    <name evidence="3" type="ORF">DXA68_23945</name>
</gene>
<keyword evidence="3" id="KW-0067">ATP-binding</keyword>
<organism evidence="3 4">
    <name type="scientific">Bacteroides stercorirosoris</name>
    <dbReference type="NCBI Taxonomy" id="871324"/>
    <lineage>
        <taxon>Bacteria</taxon>
        <taxon>Pseudomonadati</taxon>
        <taxon>Bacteroidota</taxon>
        <taxon>Bacteroidia</taxon>
        <taxon>Bacteroidales</taxon>
        <taxon>Bacteroidaceae</taxon>
        <taxon>Bacteroides</taxon>
    </lineage>
</organism>
<dbReference type="PANTHER" id="PTHR33295">
    <property type="entry name" value="ATPASE"/>
    <property type="match status" value="1"/>
</dbReference>
<dbReference type="InterPro" id="IPR027417">
    <property type="entry name" value="P-loop_NTPase"/>
</dbReference>
<comment type="caution">
    <text evidence="3">The sequence shown here is derived from an EMBL/GenBank/DDBJ whole genome shotgun (WGS) entry which is preliminary data.</text>
</comment>
<evidence type="ECO:0000313" key="4">
    <source>
        <dbReference type="Proteomes" id="UP000286075"/>
    </source>
</evidence>
<dbReference type="AlphaFoldDB" id="A0A413GK00"/>
<evidence type="ECO:0000259" key="2">
    <source>
        <dbReference type="Pfam" id="PF13635"/>
    </source>
</evidence>
<evidence type="ECO:0000259" key="1">
    <source>
        <dbReference type="Pfam" id="PF13173"/>
    </source>
</evidence>